<organism evidence="16 17">
    <name type="scientific">Anopheles culicifacies</name>
    <dbReference type="NCBI Taxonomy" id="139723"/>
    <lineage>
        <taxon>Eukaryota</taxon>
        <taxon>Metazoa</taxon>
        <taxon>Ecdysozoa</taxon>
        <taxon>Arthropoda</taxon>
        <taxon>Hexapoda</taxon>
        <taxon>Insecta</taxon>
        <taxon>Pterygota</taxon>
        <taxon>Neoptera</taxon>
        <taxon>Endopterygota</taxon>
        <taxon>Diptera</taxon>
        <taxon>Nematocera</taxon>
        <taxon>Culicoidea</taxon>
        <taxon>Culicidae</taxon>
        <taxon>Anophelinae</taxon>
        <taxon>Anopheles</taxon>
        <taxon>culicifacies species complex</taxon>
    </lineage>
</organism>
<evidence type="ECO:0000256" key="9">
    <source>
        <dbReference type="ARBA" id="ARBA00023157"/>
    </source>
</evidence>
<dbReference type="Gene3D" id="3.30.1640.30">
    <property type="match status" value="1"/>
</dbReference>
<comment type="subcellular location">
    <subcellularLocation>
        <location evidence="1">Secreted</location>
    </subcellularLocation>
</comment>
<evidence type="ECO:0000256" key="13">
    <source>
        <dbReference type="SAM" id="SignalP"/>
    </source>
</evidence>
<dbReference type="InterPro" id="IPR018114">
    <property type="entry name" value="TRYPSIN_HIS"/>
</dbReference>
<dbReference type="Pfam" id="PF00089">
    <property type="entry name" value="Trypsin"/>
    <property type="match status" value="1"/>
</dbReference>
<feature type="region of interest" description="Disordered" evidence="12">
    <location>
        <begin position="627"/>
        <end position="656"/>
    </location>
</feature>
<keyword evidence="9" id="KW-1015">Disulfide bond</keyword>
<sequence>MSMHLRTVLLVVVVFGGEAVTAGDRPCQTRSAKPQQGRCVPVAKCPVIKQHLLRLQFCPAEKFEAFLSERACSYGKDGVRKSASERRAELVPNVELECPDECVPLEHCPAVFGRSMVLQKRYDRRLHKLLRDNFCHEQSGQLFVCCDPDRYPNSITAGTRQLAKRVSWQSCVTPFGDDGKCVPPARCAMVDNPDTIASELEAFAIGCDPVGNQSQLCCTESLLIFDQEAGKECETAEGLEGMCTESERCLDFIESDEKNVYVRQNWCYTNLQQVDYLCCAQTRIKEAPPIDFGIRAGEDLPSCTTIINRPGFCVPLAQCGPVARLLRQISARGTAPTPDESRFLRGSICTTPEGATGYHVCCDVTAVQTTTAAPLVTSAPTTVAPTTPSLVNHPNARLFDRTNCGLSGTNNKIAFGQQARLFQYPWMAMIVYMSSTTGTESAECAGTIINVRYILTAAHCIDGQMERIRYVRVGEFDTRTDPDCEEDTCAAPIQRYGVEDAVFHPNFTRIVRSGHDVGLLRLNRTIDFSSGDVLPVCLPFTSGLMGFDPTLYWITGWGLTERLEVSPVLLQARLPPVSCSLSSYAICAGFGNATLHCEGDSGGPMKAQVPEYNFRFVQYGVISAGPRCAPGSQKDSQSCERRNGPDGIEAPDLPGGDRLRHRIDQLIDPLQTWLWLAYFVRAAVRGVCYAADAGETEPMPKNVPDFRKNSFLP</sequence>
<evidence type="ECO:0000313" key="17">
    <source>
        <dbReference type="Proteomes" id="UP000075883"/>
    </source>
</evidence>
<keyword evidence="7" id="KW-0720">Serine protease</keyword>
<keyword evidence="6" id="KW-0378">Hydrolase</keyword>
<dbReference type="PANTHER" id="PTHR24256">
    <property type="entry name" value="TRYPTASE-RELATED"/>
    <property type="match status" value="1"/>
</dbReference>
<evidence type="ECO:0000256" key="7">
    <source>
        <dbReference type="ARBA" id="ARBA00022825"/>
    </source>
</evidence>
<dbReference type="GO" id="GO:0045087">
    <property type="term" value="P:innate immune response"/>
    <property type="evidence" value="ECO:0007669"/>
    <property type="project" value="UniProtKB-KW"/>
</dbReference>
<dbReference type="Gene3D" id="2.40.10.10">
    <property type="entry name" value="Trypsin-like serine proteases"/>
    <property type="match status" value="2"/>
</dbReference>
<dbReference type="SMART" id="SM00020">
    <property type="entry name" value="Tryp_SPc"/>
    <property type="match status" value="1"/>
</dbReference>
<dbReference type="Proteomes" id="UP000075883">
    <property type="component" value="Unassembled WGS sequence"/>
</dbReference>
<evidence type="ECO:0000256" key="6">
    <source>
        <dbReference type="ARBA" id="ARBA00022801"/>
    </source>
</evidence>
<evidence type="ECO:0008006" key="18">
    <source>
        <dbReference type="Google" id="ProtNLM"/>
    </source>
</evidence>
<keyword evidence="17" id="KW-1185">Reference proteome</keyword>
<dbReference type="PROSITE" id="PS00134">
    <property type="entry name" value="TRYPSIN_HIS"/>
    <property type="match status" value="1"/>
</dbReference>
<dbReference type="AlphaFoldDB" id="A0A182LUB4"/>
<dbReference type="PRINTS" id="PR00722">
    <property type="entry name" value="CHYMOTRYPSIN"/>
</dbReference>
<accession>A0A182LUB4</accession>
<dbReference type="SMART" id="SM00680">
    <property type="entry name" value="CLIP"/>
    <property type="match status" value="3"/>
</dbReference>
<dbReference type="EMBL" id="AXCM01000095">
    <property type="status" value="NOT_ANNOTATED_CDS"/>
    <property type="molecule type" value="Genomic_DNA"/>
</dbReference>
<evidence type="ECO:0000256" key="4">
    <source>
        <dbReference type="ARBA" id="ARBA00022670"/>
    </source>
</evidence>
<dbReference type="InterPro" id="IPR022700">
    <property type="entry name" value="CLIP"/>
</dbReference>
<feature type="domain" description="Peptidase S1" evidence="14">
    <location>
        <begin position="413"/>
        <end position="674"/>
    </location>
</feature>
<evidence type="ECO:0000259" key="15">
    <source>
        <dbReference type="PROSITE" id="PS51888"/>
    </source>
</evidence>
<evidence type="ECO:0000256" key="10">
    <source>
        <dbReference type="ARBA" id="ARBA00023180"/>
    </source>
</evidence>
<dbReference type="InterPro" id="IPR043504">
    <property type="entry name" value="Peptidase_S1_PA_chymotrypsin"/>
</dbReference>
<dbReference type="STRING" id="139723.A0A182LUB4"/>
<evidence type="ECO:0000313" key="16">
    <source>
        <dbReference type="EnsemblMetazoa" id="ACUA002158-PA"/>
    </source>
</evidence>
<comment type="similarity">
    <text evidence="11">Belongs to the peptidase S1 family. CLIP subfamily.</text>
</comment>
<protein>
    <recommendedName>
        <fullName evidence="18">CLIP domain-containing serine protease</fullName>
    </recommendedName>
</protein>
<dbReference type="InterPro" id="IPR009003">
    <property type="entry name" value="Peptidase_S1_PA"/>
</dbReference>
<keyword evidence="2" id="KW-0964">Secreted</keyword>
<feature type="signal peptide" evidence="13">
    <location>
        <begin position="1"/>
        <end position="23"/>
    </location>
</feature>
<dbReference type="GO" id="GO:0005576">
    <property type="term" value="C:extracellular region"/>
    <property type="evidence" value="ECO:0007669"/>
    <property type="project" value="UniProtKB-SubCell"/>
</dbReference>
<dbReference type="PROSITE" id="PS51888">
    <property type="entry name" value="CLIP"/>
    <property type="match status" value="1"/>
</dbReference>
<dbReference type="EnsemblMetazoa" id="ACUA002158-RA">
    <property type="protein sequence ID" value="ACUA002158-PA"/>
    <property type="gene ID" value="ACUA002158"/>
</dbReference>
<evidence type="ECO:0000256" key="2">
    <source>
        <dbReference type="ARBA" id="ARBA00022525"/>
    </source>
</evidence>
<feature type="chain" id="PRO_5008127478" description="CLIP domain-containing serine protease" evidence="13">
    <location>
        <begin position="24"/>
        <end position="713"/>
    </location>
</feature>
<dbReference type="GO" id="GO:0004252">
    <property type="term" value="F:serine-type endopeptidase activity"/>
    <property type="evidence" value="ECO:0007669"/>
    <property type="project" value="InterPro"/>
</dbReference>
<evidence type="ECO:0000256" key="8">
    <source>
        <dbReference type="ARBA" id="ARBA00022859"/>
    </source>
</evidence>
<evidence type="ECO:0000256" key="5">
    <source>
        <dbReference type="ARBA" id="ARBA00022729"/>
    </source>
</evidence>
<keyword evidence="3" id="KW-0399">Innate immunity</keyword>
<dbReference type="InterPro" id="IPR001254">
    <property type="entry name" value="Trypsin_dom"/>
</dbReference>
<dbReference type="CDD" id="cd00190">
    <property type="entry name" value="Tryp_SPc"/>
    <property type="match status" value="1"/>
</dbReference>
<evidence type="ECO:0000259" key="14">
    <source>
        <dbReference type="PROSITE" id="PS50240"/>
    </source>
</evidence>
<dbReference type="InterPro" id="IPR001314">
    <property type="entry name" value="Peptidase_S1A"/>
</dbReference>
<keyword evidence="8" id="KW-0391">Immunity</keyword>
<feature type="domain" description="Clip" evidence="15">
    <location>
        <begin position="302"/>
        <end position="362"/>
    </location>
</feature>
<evidence type="ECO:0000256" key="12">
    <source>
        <dbReference type="SAM" id="MobiDB-lite"/>
    </source>
</evidence>
<reference evidence="16" key="2">
    <citation type="submission" date="2020-05" db="UniProtKB">
        <authorList>
            <consortium name="EnsemblMetazoa"/>
        </authorList>
    </citation>
    <scope>IDENTIFICATION</scope>
    <source>
        <strain evidence="16">A-37</strain>
    </source>
</reference>
<dbReference type="GO" id="GO:0006508">
    <property type="term" value="P:proteolysis"/>
    <property type="evidence" value="ECO:0007669"/>
    <property type="project" value="UniProtKB-KW"/>
</dbReference>
<dbReference type="SUPFAM" id="SSF50494">
    <property type="entry name" value="Trypsin-like serine proteases"/>
    <property type="match status" value="1"/>
</dbReference>
<evidence type="ECO:0000256" key="1">
    <source>
        <dbReference type="ARBA" id="ARBA00004613"/>
    </source>
</evidence>
<evidence type="ECO:0000256" key="3">
    <source>
        <dbReference type="ARBA" id="ARBA00022588"/>
    </source>
</evidence>
<dbReference type="FunFam" id="2.40.10.10:FF:000028">
    <property type="entry name" value="Serine protease easter"/>
    <property type="match status" value="1"/>
</dbReference>
<evidence type="ECO:0000256" key="11">
    <source>
        <dbReference type="ARBA" id="ARBA00024195"/>
    </source>
</evidence>
<keyword evidence="5 13" id="KW-0732">Signal</keyword>
<keyword evidence="4" id="KW-0645">Protease</keyword>
<name>A0A182LUB4_9DIPT</name>
<dbReference type="Pfam" id="PF12032">
    <property type="entry name" value="CLIP"/>
    <property type="match status" value="1"/>
</dbReference>
<dbReference type="InterPro" id="IPR038565">
    <property type="entry name" value="CLIP_sf"/>
</dbReference>
<proteinExistence type="inferred from homology"/>
<dbReference type="VEuPathDB" id="VectorBase:ACUA002158"/>
<dbReference type="PROSITE" id="PS50240">
    <property type="entry name" value="TRYPSIN_DOM"/>
    <property type="match status" value="1"/>
</dbReference>
<keyword evidence="10" id="KW-0325">Glycoprotein</keyword>
<dbReference type="InterPro" id="IPR051487">
    <property type="entry name" value="Ser/Thr_Proteases_Immune/Dev"/>
</dbReference>
<reference evidence="17" key="1">
    <citation type="submission" date="2013-09" db="EMBL/GenBank/DDBJ databases">
        <title>The Genome Sequence of Anopheles culicifacies species A.</title>
        <authorList>
            <consortium name="The Broad Institute Genomics Platform"/>
            <person name="Neafsey D.E."/>
            <person name="Besansky N."/>
            <person name="Howell P."/>
            <person name="Walton C."/>
            <person name="Young S.K."/>
            <person name="Zeng Q."/>
            <person name="Gargeya S."/>
            <person name="Fitzgerald M."/>
            <person name="Haas B."/>
            <person name="Abouelleil A."/>
            <person name="Allen A.W."/>
            <person name="Alvarado L."/>
            <person name="Arachchi H.M."/>
            <person name="Berlin A.M."/>
            <person name="Chapman S.B."/>
            <person name="Gainer-Dewar J."/>
            <person name="Goldberg J."/>
            <person name="Griggs A."/>
            <person name="Gujja S."/>
            <person name="Hansen M."/>
            <person name="Howarth C."/>
            <person name="Imamovic A."/>
            <person name="Ireland A."/>
            <person name="Larimer J."/>
            <person name="McCowan C."/>
            <person name="Murphy C."/>
            <person name="Pearson M."/>
            <person name="Poon T.W."/>
            <person name="Priest M."/>
            <person name="Roberts A."/>
            <person name="Saif S."/>
            <person name="Shea T."/>
            <person name="Sisk P."/>
            <person name="Sykes S."/>
            <person name="Wortman J."/>
            <person name="Nusbaum C."/>
            <person name="Birren B."/>
        </authorList>
    </citation>
    <scope>NUCLEOTIDE SEQUENCE [LARGE SCALE GENOMIC DNA]</scope>
    <source>
        <strain evidence="17">A-37</strain>
    </source>
</reference>